<keyword evidence="3" id="KW-1185">Reference proteome</keyword>
<accession>A0A835TNT9</accession>
<dbReference type="OrthoDB" id="1259151at2759"/>
<dbReference type="AlphaFoldDB" id="A0A835TNT9"/>
<comment type="caution">
    <text evidence="2">The sequence shown here is derived from an EMBL/GenBank/DDBJ whole genome shotgun (WGS) entry which is preliminary data.</text>
</comment>
<evidence type="ECO:0000313" key="3">
    <source>
        <dbReference type="Proteomes" id="UP000650467"/>
    </source>
</evidence>
<dbReference type="GO" id="GO:0031490">
    <property type="term" value="F:chromatin DNA binding"/>
    <property type="evidence" value="ECO:0007669"/>
    <property type="project" value="TreeGrafter"/>
</dbReference>
<proteinExistence type="predicted"/>
<dbReference type="GO" id="GO:0005634">
    <property type="term" value="C:nucleus"/>
    <property type="evidence" value="ECO:0007669"/>
    <property type="project" value="TreeGrafter"/>
</dbReference>
<dbReference type="PANTHER" id="PTHR31606:SF1">
    <property type="entry name" value="WW DOMAIN BINDING PROTEIN 2, ISOFORM E"/>
    <property type="match status" value="1"/>
</dbReference>
<dbReference type="EMBL" id="JAEHOC010000004">
    <property type="protein sequence ID" value="KAG2442440.1"/>
    <property type="molecule type" value="Genomic_DNA"/>
</dbReference>
<dbReference type="CDD" id="cd13214">
    <property type="entry name" value="PH-GRAM_WBP2"/>
    <property type="match status" value="1"/>
</dbReference>
<evidence type="ECO:0000313" key="2">
    <source>
        <dbReference type="EMBL" id="KAG2442440.1"/>
    </source>
</evidence>
<reference evidence="2" key="1">
    <citation type="journal article" date="2020" name="bioRxiv">
        <title>Comparative genomics of Chlamydomonas.</title>
        <authorList>
            <person name="Craig R.J."/>
            <person name="Hasan A.R."/>
            <person name="Ness R.W."/>
            <person name="Keightley P.D."/>
        </authorList>
    </citation>
    <scope>NUCLEOTIDE SEQUENCE</scope>
    <source>
        <strain evidence="2">SAG 7.73</strain>
    </source>
</reference>
<gene>
    <name evidence="2" type="ORF">HXX76_002526</name>
</gene>
<sequence>MTANPALVRTFANELCPAPFPEEVFVLRRAGVQIELQGVQTRVKGWQARGALYLSNVRLVFVADKADELGLHAFDFPLVYIRQDKLNQPIFGCNNLAGQVWPAVERGGPAGELPPHEFRVYFKEGGIGTFYPLYYTLAERAKQAFEAAQERSRLAAAGLVDPNPPTYVAGLVSHAFVDPADPSTIYLAERQPVAEADRLPTAPRYTARYATNYGEDEAYEPMEPPPAAAATAAARSNNNT</sequence>
<feature type="region of interest" description="Disordered" evidence="1">
    <location>
        <begin position="217"/>
        <end position="240"/>
    </location>
</feature>
<name>A0A835TNT9_CHLIN</name>
<dbReference type="Proteomes" id="UP000650467">
    <property type="component" value="Unassembled WGS sequence"/>
</dbReference>
<evidence type="ECO:0000256" key="1">
    <source>
        <dbReference type="SAM" id="MobiDB-lite"/>
    </source>
</evidence>
<dbReference type="GO" id="GO:0003713">
    <property type="term" value="F:transcription coactivator activity"/>
    <property type="evidence" value="ECO:0007669"/>
    <property type="project" value="InterPro"/>
</dbReference>
<dbReference type="InterPro" id="IPR044852">
    <property type="entry name" value="WBP2-like"/>
</dbReference>
<dbReference type="SUPFAM" id="SSF50729">
    <property type="entry name" value="PH domain-like"/>
    <property type="match status" value="1"/>
</dbReference>
<protein>
    <submittedName>
        <fullName evidence="2">Uncharacterized protein</fullName>
    </submittedName>
</protein>
<dbReference type="PANTHER" id="PTHR31606">
    <property type="entry name" value="WW DOMAIN BINDING PROTEIN 2, ISOFORM E"/>
    <property type="match status" value="1"/>
</dbReference>
<organism evidence="2 3">
    <name type="scientific">Chlamydomonas incerta</name>
    <dbReference type="NCBI Taxonomy" id="51695"/>
    <lineage>
        <taxon>Eukaryota</taxon>
        <taxon>Viridiplantae</taxon>
        <taxon>Chlorophyta</taxon>
        <taxon>core chlorophytes</taxon>
        <taxon>Chlorophyceae</taxon>
        <taxon>CS clade</taxon>
        <taxon>Chlamydomonadales</taxon>
        <taxon>Chlamydomonadaceae</taxon>
        <taxon>Chlamydomonas</taxon>
    </lineage>
</organism>